<feature type="transmembrane region" description="Helical" evidence="1">
    <location>
        <begin position="60"/>
        <end position="81"/>
    </location>
</feature>
<evidence type="ECO:0000313" key="3">
    <source>
        <dbReference type="Proteomes" id="UP000002715"/>
    </source>
</evidence>
<proteinExistence type="predicted"/>
<dbReference type="KEGG" id="pmi:PMT9312_1193"/>
<keyword evidence="1" id="KW-0472">Membrane</keyword>
<reference evidence="3" key="1">
    <citation type="submission" date="2005-07" db="EMBL/GenBank/DDBJ databases">
        <title>Complete sequence of Prochlorococcus marinus str. MIT 9312.</title>
        <authorList>
            <consortium name="US DOE Joint Genome Institute"/>
            <person name="Copeland A."/>
            <person name="Lucas S."/>
            <person name="Lapidus A."/>
            <person name="Barry K."/>
            <person name="Detter J.C."/>
            <person name="Glavina T."/>
            <person name="Hammon N."/>
            <person name="Israni S."/>
            <person name="Pitluck S."/>
            <person name="Thiel J."/>
            <person name="Schmutz J."/>
            <person name="Larimer F."/>
            <person name="Land M."/>
            <person name="Kyrpides N."/>
            <person name="Lykidis A."/>
            <person name="Richardson P."/>
        </authorList>
    </citation>
    <scope>NUCLEOTIDE SEQUENCE [LARGE SCALE GENOMIC DNA]</scope>
    <source>
        <strain evidence="3">MIT 9312</strain>
    </source>
</reference>
<gene>
    <name evidence="2" type="ordered locus">PMT9312_1193</name>
</gene>
<dbReference type="Proteomes" id="UP000002715">
    <property type="component" value="Chromosome"/>
</dbReference>
<accession>Q31A43</accession>
<dbReference type="HOGENOM" id="CLU_1097790_0_0_3"/>
<name>Q31A43_PROM9</name>
<organism evidence="2 3">
    <name type="scientific">Prochlorococcus marinus (strain MIT 9312)</name>
    <dbReference type="NCBI Taxonomy" id="74546"/>
    <lineage>
        <taxon>Bacteria</taxon>
        <taxon>Bacillati</taxon>
        <taxon>Cyanobacteriota</taxon>
        <taxon>Cyanophyceae</taxon>
        <taxon>Synechococcales</taxon>
        <taxon>Prochlorococcaceae</taxon>
        <taxon>Prochlorococcus</taxon>
    </lineage>
</organism>
<protein>
    <submittedName>
        <fullName evidence="2">Uncharacterized protein</fullName>
    </submittedName>
</protein>
<keyword evidence="1" id="KW-1133">Transmembrane helix</keyword>
<dbReference type="AlphaFoldDB" id="Q31A43"/>
<evidence type="ECO:0000256" key="1">
    <source>
        <dbReference type="SAM" id="Phobius"/>
    </source>
</evidence>
<keyword evidence="1" id="KW-0812">Transmembrane</keyword>
<evidence type="ECO:0000313" key="2">
    <source>
        <dbReference type="EMBL" id="ABB50252.1"/>
    </source>
</evidence>
<sequence>MMNNFKSYKEKLIKTYQDLNNIDLNLIAEKLKNTNLSDIKNLNSKDIISYLKSSKYSKPIIGFLIFSSFIYFLLIPNIKLFNSKYKLSRQYIKESRILPTLNNDLMIIKNKYKKINSSMAEIKSSIIEKEKLIYLTNLFDDLSKSTSVRIDLFAPINKIKEKSICKISEVNQISKNDLAKRNKSKSNKKEINEAIYELKLFGNYLNIISFLNSIQNYDLMIIPSCIQVNEENNQNLVNGGYVKANLILKLPIR</sequence>
<dbReference type="STRING" id="74546.PMT9312_1193"/>
<dbReference type="EMBL" id="CP000111">
    <property type="protein sequence ID" value="ABB50252.1"/>
    <property type="molecule type" value="Genomic_DNA"/>
</dbReference>